<dbReference type="InterPro" id="IPR005174">
    <property type="entry name" value="KIB1-4_b-propeller"/>
</dbReference>
<comment type="caution">
    <text evidence="3">The sequence shown here is derived from an EMBL/GenBank/DDBJ whole genome shotgun (WGS) entry which is preliminary data.</text>
</comment>
<evidence type="ECO:0000256" key="1">
    <source>
        <dbReference type="SAM" id="MobiDB-lite"/>
    </source>
</evidence>
<feature type="domain" description="KIB1-4 beta-propeller" evidence="2">
    <location>
        <begin position="108"/>
        <end position="264"/>
    </location>
</feature>
<dbReference type="InterPro" id="IPR036047">
    <property type="entry name" value="F-box-like_dom_sf"/>
</dbReference>
<reference evidence="3" key="2">
    <citation type="submission" date="2021-12" db="EMBL/GenBank/DDBJ databases">
        <title>Resequencing data analysis of finger millet.</title>
        <authorList>
            <person name="Hatakeyama M."/>
            <person name="Aluri S."/>
            <person name="Balachadran M.T."/>
            <person name="Sivarajan S.R."/>
            <person name="Poveda L."/>
            <person name="Shimizu-Inatsugi R."/>
            <person name="Schlapbach R."/>
            <person name="Sreeman S.M."/>
            <person name="Shimizu K.K."/>
        </authorList>
    </citation>
    <scope>NUCLEOTIDE SEQUENCE</scope>
</reference>
<dbReference type="SUPFAM" id="SSF81383">
    <property type="entry name" value="F-box domain"/>
    <property type="match status" value="1"/>
</dbReference>
<reference evidence="3" key="1">
    <citation type="journal article" date="2018" name="DNA Res.">
        <title>Multiple hybrid de novo genome assembly of finger millet, an orphan allotetraploid crop.</title>
        <authorList>
            <person name="Hatakeyama M."/>
            <person name="Aluri S."/>
            <person name="Balachadran M.T."/>
            <person name="Sivarajan S.R."/>
            <person name="Patrignani A."/>
            <person name="Gruter S."/>
            <person name="Poveda L."/>
            <person name="Shimizu-Inatsugi R."/>
            <person name="Baeten J."/>
            <person name="Francoijs K.J."/>
            <person name="Nataraja K.N."/>
            <person name="Reddy Y.A.N."/>
            <person name="Phadnis S."/>
            <person name="Ravikumar R.L."/>
            <person name="Schlapbach R."/>
            <person name="Sreeman S.M."/>
            <person name="Shimizu K.K."/>
        </authorList>
    </citation>
    <scope>NUCLEOTIDE SEQUENCE</scope>
</reference>
<keyword evidence="4" id="KW-1185">Reference proteome</keyword>
<feature type="region of interest" description="Disordered" evidence="1">
    <location>
        <begin position="342"/>
        <end position="380"/>
    </location>
</feature>
<dbReference type="Gene3D" id="1.20.1280.50">
    <property type="match status" value="1"/>
</dbReference>
<organism evidence="3 4">
    <name type="scientific">Eleusine coracana subsp. coracana</name>
    <dbReference type="NCBI Taxonomy" id="191504"/>
    <lineage>
        <taxon>Eukaryota</taxon>
        <taxon>Viridiplantae</taxon>
        <taxon>Streptophyta</taxon>
        <taxon>Embryophyta</taxon>
        <taxon>Tracheophyta</taxon>
        <taxon>Spermatophyta</taxon>
        <taxon>Magnoliopsida</taxon>
        <taxon>Liliopsida</taxon>
        <taxon>Poales</taxon>
        <taxon>Poaceae</taxon>
        <taxon>PACMAD clade</taxon>
        <taxon>Chloridoideae</taxon>
        <taxon>Cynodonteae</taxon>
        <taxon>Eleusininae</taxon>
        <taxon>Eleusine</taxon>
    </lineage>
</organism>
<dbReference type="EMBL" id="BQKI01000012">
    <property type="protein sequence ID" value="GJN05359.1"/>
    <property type="molecule type" value="Genomic_DNA"/>
</dbReference>
<dbReference type="Pfam" id="PF03478">
    <property type="entry name" value="Beta-prop_KIB1-4"/>
    <property type="match status" value="1"/>
</dbReference>
<evidence type="ECO:0000313" key="3">
    <source>
        <dbReference type="EMBL" id="GJN05359.1"/>
    </source>
</evidence>
<protein>
    <recommendedName>
        <fullName evidence="2">KIB1-4 beta-propeller domain-containing protein</fullName>
    </recommendedName>
</protein>
<gene>
    <name evidence="3" type="primary">ga22980</name>
    <name evidence="3" type="ORF">PR202_ga22980</name>
</gene>
<evidence type="ECO:0000259" key="2">
    <source>
        <dbReference type="Pfam" id="PF03478"/>
    </source>
</evidence>
<proteinExistence type="predicted"/>
<dbReference type="AlphaFoldDB" id="A0AAV5D518"/>
<dbReference type="PANTHER" id="PTHR44586:SF10">
    <property type="entry name" value="DUF295 DOMAIN-CONTAINING PROTEIN"/>
    <property type="match status" value="1"/>
</dbReference>
<feature type="compositionally biased region" description="Low complexity" evidence="1">
    <location>
        <begin position="365"/>
        <end position="375"/>
    </location>
</feature>
<dbReference type="Proteomes" id="UP001054889">
    <property type="component" value="Unassembled WGS sequence"/>
</dbReference>
<evidence type="ECO:0000313" key="4">
    <source>
        <dbReference type="Proteomes" id="UP001054889"/>
    </source>
</evidence>
<accession>A0AAV5D518</accession>
<dbReference type="PANTHER" id="PTHR44586">
    <property type="entry name" value="F-BOX DOMAIN CONTAINING PROTEIN, EXPRESSED"/>
    <property type="match status" value="1"/>
</dbReference>
<name>A0AAV5D518_ELECO</name>
<sequence>MEEEVTGRVPDWSGLQTDILDCALAALEIPDLISSGAVCRSWNQRYHVLSRLLYFSVDRGPDVATLHRLSPRTSRPYHVALSSTDPTSSFLRPRQVIAAASGPSCRRTPGGGCTVVLLGHPRDRLSFARPGDARWTRIDYQDDRNQSYKDVIYDAEDGLFYAVLSSGEVRAIFLNDDDGYNTPLVNSIFPPVWRAHGYAGRDRRTCRVTVYEVDMLREELNEVKDLRGHALFIGFNESFLVAAQDFPGLTPDCVYLAHDKTKAGLHRSTLQEALVFNLRDGSFTDFGPNECWLKMPPPIWIRPSCAGPPPLRLLPNSPRLPARPCSAAPGAAPARPLLTLSRSAAPGDASPALPDPEILGPATELLAPSSSTLPPSFRPCAPAHFARRRRRIRSSSTVGS</sequence>